<dbReference type="Proteomes" id="UP000504608">
    <property type="component" value="Unplaced"/>
</dbReference>
<proteinExistence type="predicted"/>
<dbReference type="OrthoDB" id="1929591at2759"/>
<accession>A0A6J1J270</accession>
<reference evidence="2" key="1">
    <citation type="submission" date="2025-08" db="UniProtKB">
        <authorList>
            <consortium name="RefSeq"/>
        </authorList>
    </citation>
    <scope>IDENTIFICATION</scope>
    <source>
        <tissue evidence="2">Young leaves</tissue>
    </source>
</reference>
<name>A0A6J1J270_CUCMA</name>
<protein>
    <submittedName>
        <fullName evidence="2">Uncharacterized protein LOC111482036 isoform X1</fullName>
    </submittedName>
</protein>
<dbReference type="GeneID" id="111482036"/>
<dbReference type="RefSeq" id="XP_022983431.1">
    <property type="nucleotide sequence ID" value="XM_023127663.1"/>
</dbReference>
<sequence>MAWRPSGSLSRSLISTVRASSLRSAPSLPRLRPPPLAARPRLQSRRLSFSTSRNLGELGCTQSLLSMHIVGATCLTSHLCVSVRAFCELSHGTFCRTLSGSLVSSLYLSDLQ</sequence>
<evidence type="ECO:0000313" key="2">
    <source>
        <dbReference type="RefSeq" id="XP_022983431.1"/>
    </source>
</evidence>
<dbReference type="KEGG" id="cmax:111482036"/>
<gene>
    <name evidence="2" type="primary">LOC111482036</name>
</gene>
<keyword evidence="1" id="KW-1185">Reference proteome</keyword>
<evidence type="ECO:0000313" key="1">
    <source>
        <dbReference type="Proteomes" id="UP000504608"/>
    </source>
</evidence>
<organism evidence="1 2">
    <name type="scientific">Cucurbita maxima</name>
    <name type="common">Pumpkin</name>
    <name type="synonym">Winter squash</name>
    <dbReference type="NCBI Taxonomy" id="3661"/>
    <lineage>
        <taxon>Eukaryota</taxon>
        <taxon>Viridiplantae</taxon>
        <taxon>Streptophyta</taxon>
        <taxon>Embryophyta</taxon>
        <taxon>Tracheophyta</taxon>
        <taxon>Spermatophyta</taxon>
        <taxon>Magnoliopsida</taxon>
        <taxon>eudicotyledons</taxon>
        <taxon>Gunneridae</taxon>
        <taxon>Pentapetalae</taxon>
        <taxon>rosids</taxon>
        <taxon>fabids</taxon>
        <taxon>Cucurbitales</taxon>
        <taxon>Cucurbitaceae</taxon>
        <taxon>Cucurbiteae</taxon>
        <taxon>Cucurbita</taxon>
    </lineage>
</organism>
<dbReference type="AlphaFoldDB" id="A0A6J1J270"/>